<evidence type="ECO:0000313" key="3">
    <source>
        <dbReference type="Proteomes" id="UP000217446"/>
    </source>
</evidence>
<reference evidence="3" key="1">
    <citation type="submission" date="2017-05" db="EMBL/GenBank/DDBJ databases">
        <title>Streptomyces olivochromogenes NBRC 3561 whole genome shotgun sequence.</title>
        <authorList>
            <person name="Dohra H."/>
            <person name="Kodani S."/>
        </authorList>
    </citation>
    <scope>NUCLEOTIDE SEQUENCE [LARGE SCALE GENOMIC DNA]</scope>
    <source>
        <strain evidence="3">NBRC 3561</strain>
    </source>
</reference>
<name>A0A250VKY4_STROL</name>
<keyword evidence="1" id="KW-0175">Coiled coil</keyword>
<feature type="coiled-coil region" evidence="1">
    <location>
        <begin position="23"/>
        <end position="50"/>
    </location>
</feature>
<gene>
    <name evidence="2" type="ORF">SO3561_06307</name>
</gene>
<dbReference type="EMBL" id="BDQI01000015">
    <property type="protein sequence ID" value="GAX54754.1"/>
    <property type="molecule type" value="Genomic_DNA"/>
</dbReference>
<comment type="caution">
    <text evidence="2">The sequence shown here is derived from an EMBL/GenBank/DDBJ whole genome shotgun (WGS) entry which is preliminary data.</text>
</comment>
<keyword evidence="3" id="KW-1185">Reference proteome</keyword>
<evidence type="ECO:0000313" key="2">
    <source>
        <dbReference type="EMBL" id="GAX54754.1"/>
    </source>
</evidence>
<sequence>MQVGLEDVLNEYRDHTKFTTDELLMHKAALKNAEKQIAELQAENTRLKSESVPSDSE</sequence>
<protein>
    <submittedName>
        <fullName evidence="2">Uncharacterized protein</fullName>
    </submittedName>
</protein>
<accession>A0A250VKY4</accession>
<evidence type="ECO:0000256" key="1">
    <source>
        <dbReference type="SAM" id="Coils"/>
    </source>
</evidence>
<organism evidence="2 3">
    <name type="scientific">Streptomyces olivochromogenes</name>
    <dbReference type="NCBI Taxonomy" id="1963"/>
    <lineage>
        <taxon>Bacteria</taxon>
        <taxon>Bacillati</taxon>
        <taxon>Actinomycetota</taxon>
        <taxon>Actinomycetes</taxon>
        <taxon>Kitasatosporales</taxon>
        <taxon>Streptomycetaceae</taxon>
        <taxon>Streptomyces</taxon>
    </lineage>
</organism>
<proteinExistence type="predicted"/>
<dbReference type="AlphaFoldDB" id="A0A250VKY4"/>
<dbReference type="Proteomes" id="UP000217446">
    <property type="component" value="Unassembled WGS sequence"/>
</dbReference>